<dbReference type="Gene3D" id="3.20.20.140">
    <property type="entry name" value="Metal-dependent hydrolases"/>
    <property type="match status" value="1"/>
</dbReference>
<dbReference type="GO" id="GO:0046872">
    <property type="term" value="F:metal ion binding"/>
    <property type="evidence" value="ECO:0007669"/>
    <property type="project" value="UniProtKB-KW"/>
</dbReference>
<organism evidence="3 4">
    <name type="scientific">Candidatus Wildermuthbacteria bacterium RIFCSPHIGHO2_02_FULL_45_25</name>
    <dbReference type="NCBI Taxonomy" id="1802450"/>
    <lineage>
        <taxon>Bacteria</taxon>
        <taxon>Candidatus Wildermuthiibacteriota</taxon>
    </lineage>
</organism>
<protein>
    <recommendedName>
        <fullName evidence="5">Hydrolase TatD</fullName>
    </recommendedName>
</protein>
<dbReference type="PROSITE" id="PS01091">
    <property type="entry name" value="TATD_3"/>
    <property type="match status" value="1"/>
</dbReference>
<accession>A0A1G2R4S8</accession>
<evidence type="ECO:0008006" key="5">
    <source>
        <dbReference type="Google" id="ProtNLM"/>
    </source>
</evidence>
<feature type="binding site" evidence="2">
    <location>
        <position position="186"/>
    </location>
    <ligand>
        <name>a divalent metal cation</name>
        <dbReference type="ChEBI" id="CHEBI:60240"/>
        <label>2</label>
    </ligand>
</feature>
<feature type="binding site" evidence="2">
    <location>
        <position position="8"/>
    </location>
    <ligand>
        <name>a divalent metal cation</name>
        <dbReference type="ChEBI" id="CHEBI:60240"/>
        <label>1</label>
    </ligand>
</feature>
<dbReference type="InterPro" id="IPR001130">
    <property type="entry name" value="TatD-like"/>
</dbReference>
<dbReference type="Proteomes" id="UP000178092">
    <property type="component" value="Unassembled WGS sequence"/>
</dbReference>
<evidence type="ECO:0000256" key="2">
    <source>
        <dbReference type="PIRSR" id="PIRSR005902-1"/>
    </source>
</evidence>
<dbReference type="PANTHER" id="PTHR46124:SF2">
    <property type="entry name" value="D-AMINOACYL-TRNA DEACYLASE"/>
    <property type="match status" value="1"/>
</dbReference>
<dbReference type="AlphaFoldDB" id="A0A1G2R4S8"/>
<dbReference type="PIRSF" id="PIRSF005902">
    <property type="entry name" value="DNase_TatD"/>
    <property type="match status" value="1"/>
</dbReference>
<dbReference type="EMBL" id="MHTV01000003">
    <property type="protein sequence ID" value="OHA67823.1"/>
    <property type="molecule type" value="Genomic_DNA"/>
</dbReference>
<evidence type="ECO:0000313" key="4">
    <source>
        <dbReference type="Proteomes" id="UP000178092"/>
    </source>
</evidence>
<evidence type="ECO:0000313" key="3">
    <source>
        <dbReference type="EMBL" id="OHA67823.1"/>
    </source>
</evidence>
<dbReference type="SUPFAM" id="SSF51556">
    <property type="entry name" value="Metallo-dependent hydrolases"/>
    <property type="match status" value="1"/>
</dbReference>
<sequence>MLIDTHGHVNFNAFKEDTDEVLKRALENGVWVVLPGSQYSTSRRAVEVAQKYEKGVYAAVGLHPIHLGEQRHVDVLETQSVEKNADTQPWETFITRHETFDYDAYKHLATQPKVVAIGEFGLDYYRMPKGKARREEIKKVQKETFEKQLDLAEDLRLAVLLHCRMAFDDMYEILAKRAKQLRGVVHSYTGNAEQAKGFLNLGLNVGFNALILKNVPALPNPEEVISQVPLEKIVLETDSPYLRVPVEVFERVGVLPLERNEPVCVKYVAEEIARIKKISFEEVADQTTANAKKMLRI</sequence>
<keyword evidence="2" id="KW-0479">Metal-binding</keyword>
<reference evidence="3 4" key="1">
    <citation type="journal article" date="2016" name="Nat. Commun.">
        <title>Thousands of microbial genomes shed light on interconnected biogeochemical processes in an aquifer system.</title>
        <authorList>
            <person name="Anantharaman K."/>
            <person name="Brown C.T."/>
            <person name="Hug L.A."/>
            <person name="Sharon I."/>
            <person name="Castelle C.J."/>
            <person name="Probst A.J."/>
            <person name="Thomas B.C."/>
            <person name="Singh A."/>
            <person name="Wilkins M.J."/>
            <person name="Karaoz U."/>
            <person name="Brodie E.L."/>
            <person name="Williams K.H."/>
            <person name="Hubbard S.S."/>
            <person name="Banfield J.F."/>
        </authorList>
    </citation>
    <scope>NUCLEOTIDE SEQUENCE [LARGE SCALE GENOMIC DNA]</scope>
</reference>
<comment type="caution">
    <text evidence="3">The sequence shown here is derived from an EMBL/GenBank/DDBJ whole genome shotgun (WGS) entry which is preliminary data.</text>
</comment>
<dbReference type="InterPro" id="IPR032466">
    <property type="entry name" value="Metal_Hydrolase"/>
</dbReference>
<feature type="binding site" evidence="2">
    <location>
        <position position="162"/>
    </location>
    <ligand>
        <name>a divalent metal cation</name>
        <dbReference type="ChEBI" id="CHEBI:60240"/>
        <label>2</label>
    </ligand>
</feature>
<dbReference type="InterPro" id="IPR018228">
    <property type="entry name" value="DNase_TatD-rel_CS"/>
</dbReference>
<proteinExistence type="predicted"/>
<dbReference type="Pfam" id="PF01026">
    <property type="entry name" value="TatD_DNase"/>
    <property type="match status" value="1"/>
</dbReference>
<name>A0A1G2R4S8_9BACT</name>
<dbReference type="PROSITE" id="PS01137">
    <property type="entry name" value="TATD_1"/>
    <property type="match status" value="1"/>
</dbReference>
<keyword evidence="1" id="KW-0378">Hydrolase</keyword>
<gene>
    <name evidence="3" type="ORF">A3C04_04250</name>
</gene>
<feature type="binding site" evidence="2">
    <location>
        <position position="119"/>
    </location>
    <ligand>
        <name>a divalent metal cation</name>
        <dbReference type="ChEBI" id="CHEBI:60240"/>
        <label>1</label>
    </ligand>
</feature>
<dbReference type="CDD" id="cd01310">
    <property type="entry name" value="TatD_DNAse"/>
    <property type="match status" value="1"/>
</dbReference>
<feature type="binding site" evidence="2">
    <location>
        <position position="238"/>
    </location>
    <ligand>
        <name>a divalent metal cation</name>
        <dbReference type="ChEBI" id="CHEBI:60240"/>
        <label>1</label>
    </ligand>
</feature>
<dbReference type="GO" id="GO:0016788">
    <property type="term" value="F:hydrolase activity, acting on ester bonds"/>
    <property type="evidence" value="ECO:0007669"/>
    <property type="project" value="InterPro"/>
</dbReference>
<dbReference type="PANTHER" id="PTHR46124">
    <property type="entry name" value="D-AMINOACYL-TRNA DEACYLASE"/>
    <property type="match status" value="1"/>
</dbReference>
<feature type="binding site" evidence="2">
    <location>
        <position position="6"/>
    </location>
    <ligand>
        <name>a divalent metal cation</name>
        <dbReference type="ChEBI" id="CHEBI:60240"/>
        <label>1</label>
    </ligand>
</feature>
<evidence type="ECO:0000256" key="1">
    <source>
        <dbReference type="ARBA" id="ARBA00022801"/>
    </source>
</evidence>